<evidence type="ECO:0000313" key="2">
    <source>
        <dbReference type="EMBL" id="AHG87729.1"/>
    </source>
</evidence>
<dbReference type="EMBL" id="CP007128">
    <property type="protein sequence ID" value="AHG87729.1"/>
    <property type="molecule type" value="Genomic_DNA"/>
</dbReference>
<dbReference type="GO" id="GO:0004180">
    <property type="term" value="F:carboxypeptidase activity"/>
    <property type="evidence" value="ECO:0007669"/>
    <property type="project" value="UniProtKB-KW"/>
</dbReference>
<feature type="compositionally biased region" description="Low complexity" evidence="1">
    <location>
        <begin position="357"/>
        <end position="370"/>
    </location>
</feature>
<sequence length="415" mass="43296">MTQIARALDGVDPELRARLERVVERMRDETGHDVQAVESTRTQERQDFLYAQGRTRDGDVVTWTRHSRHTAGEAVDVTVDGGWSDRAGFEALQRVAREEGLRTLGMRDPGHLEMPRSAHPSAEQVAGAQVAGAQAAVESTVDTAATIDGARHAFVQAAHAALAAQRQGDASRGSDGGDRRGGSRQAPRDTSAVTAGSRRAGEPAGDSAASALGSGTGATTFADVSARVAAPAPAAGVDAAMRVAQLLDAREAAPAQPMSSITLRLENLAGGIDRIRVGLRGLEVGASIDLADHAAAERMRASVNELRGALDRHGLTTDTVQISSVGRGAEAIDAGRLVAAAAGTSGAERSGAGGSSSQGSQQGAQQQGRDAQGRDAQARDAQQRDANDQRRQRRDADSPDDTDPRGGRRPRRDGR</sequence>
<dbReference type="InterPro" id="IPR009045">
    <property type="entry name" value="Zn_M74/Hedgehog-like"/>
</dbReference>
<dbReference type="RefSeq" id="WP_025409285.1">
    <property type="nucleotide sequence ID" value="NZ_CP007128.1"/>
</dbReference>
<evidence type="ECO:0000313" key="3">
    <source>
        <dbReference type="Proteomes" id="UP000019151"/>
    </source>
</evidence>
<proteinExistence type="predicted"/>
<keyword evidence="2" id="KW-0645">Protease</keyword>
<organism evidence="2 3">
    <name type="scientific">Gemmatirosa kalamazoonensis</name>
    <dbReference type="NCBI Taxonomy" id="861299"/>
    <lineage>
        <taxon>Bacteria</taxon>
        <taxon>Pseudomonadati</taxon>
        <taxon>Gemmatimonadota</taxon>
        <taxon>Gemmatimonadia</taxon>
        <taxon>Gemmatimonadales</taxon>
        <taxon>Gemmatimonadaceae</taxon>
        <taxon>Gemmatirosa</taxon>
    </lineage>
</organism>
<dbReference type="InParanoid" id="W0R9G6"/>
<dbReference type="SUPFAM" id="SSF55166">
    <property type="entry name" value="Hedgehog/DD-peptidase"/>
    <property type="match status" value="1"/>
</dbReference>
<dbReference type="AlphaFoldDB" id="W0R9G6"/>
<dbReference type="eggNOG" id="ENOG5033MX8">
    <property type="taxonomic scope" value="Bacteria"/>
</dbReference>
<dbReference type="HOGENOM" id="CLU_661837_0_0_0"/>
<evidence type="ECO:0000256" key="1">
    <source>
        <dbReference type="SAM" id="MobiDB-lite"/>
    </source>
</evidence>
<protein>
    <submittedName>
        <fullName evidence="2">Peptidase M15B and M15C DD-carboxypeptidase VanY/endolysin</fullName>
    </submittedName>
</protein>
<dbReference type="CDD" id="cd14845">
    <property type="entry name" value="L-Ala-D-Glu_peptidase_like"/>
    <property type="match status" value="1"/>
</dbReference>
<feature type="compositionally biased region" description="Low complexity" evidence="1">
    <location>
        <begin position="164"/>
        <end position="173"/>
    </location>
</feature>
<reference evidence="2 3" key="1">
    <citation type="journal article" date="2014" name="Genome Announc.">
        <title>Genome Sequence and Methylome of Soil Bacterium Gemmatirosa kalamazoonensis KBS708T, a Member of the Rarely Cultivated Gemmatimonadetes Phylum.</title>
        <authorList>
            <person name="Debruyn J.M."/>
            <person name="Radosevich M."/>
            <person name="Wommack K.E."/>
            <person name="Polson S.W."/>
            <person name="Hauser L.J."/>
            <person name="Fawaz M.N."/>
            <person name="Korlach J."/>
            <person name="Tsai Y.C."/>
        </authorList>
    </citation>
    <scope>NUCLEOTIDE SEQUENCE [LARGE SCALE GENOMIC DNA]</scope>
    <source>
        <strain evidence="2 3">KBS708</strain>
    </source>
</reference>
<feature type="region of interest" description="Disordered" evidence="1">
    <location>
        <begin position="164"/>
        <end position="213"/>
    </location>
</feature>
<feature type="compositionally biased region" description="Low complexity" evidence="1">
    <location>
        <begin position="204"/>
        <end position="213"/>
    </location>
</feature>
<feature type="region of interest" description="Disordered" evidence="1">
    <location>
        <begin position="345"/>
        <end position="415"/>
    </location>
</feature>
<name>W0R9G6_9BACT</name>
<gene>
    <name evidence="2" type="ORF">J421_0192</name>
</gene>
<keyword evidence="2" id="KW-0121">Carboxypeptidase</keyword>
<accession>W0R9G6</accession>
<keyword evidence="2" id="KW-0378">Hydrolase</keyword>
<dbReference type="Proteomes" id="UP000019151">
    <property type="component" value="Chromosome"/>
</dbReference>
<keyword evidence="3" id="KW-1185">Reference proteome</keyword>
<dbReference type="KEGG" id="gba:J421_0192"/>
<feature type="compositionally biased region" description="Basic and acidic residues" evidence="1">
    <location>
        <begin position="371"/>
        <end position="406"/>
    </location>
</feature>
<dbReference type="OrthoDB" id="9799970at2"/>
<dbReference type="STRING" id="861299.J421_0192"/>
<dbReference type="Gene3D" id="3.30.1380.10">
    <property type="match status" value="1"/>
</dbReference>